<keyword evidence="2" id="KW-1185">Reference proteome</keyword>
<dbReference type="InterPro" id="IPR023346">
    <property type="entry name" value="Lysozyme-like_dom_sf"/>
</dbReference>
<reference evidence="1 2" key="1">
    <citation type="submission" date="2023-10" db="EMBL/GenBank/DDBJ databases">
        <title>Screening of Alkalihalobacillus lindianensis BZ-TG-R113 and Its Alleviation of Salt Stress on Rapeseed Growth.</title>
        <authorList>
            <person name="Zhao B."/>
            <person name="Guo T."/>
        </authorList>
    </citation>
    <scope>NUCLEOTIDE SEQUENCE [LARGE SCALE GENOMIC DNA]</scope>
    <source>
        <strain evidence="1 2">BZ-TG-R113</strain>
    </source>
</reference>
<dbReference type="EMBL" id="JAWJBA010000546">
    <property type="protein sequence ID" value="MDV2687292.1"/>
    <property type="molecule type" value="Genomic_DNA"/>
</dbReference>
<sequence length="86" mass="9811">VIIIGGAFAVGVGAGYFASLVKDEPIRSYESMKKDIYNYTETSQLYFAHDDYLGKLRTDLEREEVRLDQVSDYLIKAVVATEDEYF</sequence>
<evidence type="ECO:0008006" key="3">
    <source>
        <dbReference type="Google" id="ProtNLM"/>
    </source>
</evidence>
<evidence type="ECO:0000313" key="2">
    <source>
        <dbReference type="Proteomes" id="UP001287282"/>
    </source>
</evidence>
<accession>A0ABU3XHC3</accession>
<protein>
    <recommendedName>
        <fullName evidence="3">YtxH-like protein</fullName>
    </recommendedName>
</protein>
<gene>
    <name evidence="1" type="ORF">RYX56_23375</name>
</gene>
<comment type="caution">
    <text evidence="1">The sequence shown here is derived from an EMBL/GenBank/DDBJ whole genome shotgun (WGS) entry which is preliminary data.</text>
</comment>
<dbReference type="Proteomes" id="UP001287282">
    <property type="component" value="Unassembled WGS sequence"/>
</dbReference>
<evidence type="ECO:0000313" key="1">
    <source>
        <dbReference type="EMBL" id="MDV2687292.1"/>
    </source>
</evidence>
<proteinExistence type="predicted"/>
<organism evidence="1 2">
    <name type="scientific">Alkalihalophilus lindianensis</name>
    <dbReference type="NCBI Taxonomy" id="1630542"/>
    <lineage>
        <taxon>Bacteria</taxon>
        <taxon>Bacillati</taxon>
        <taxon>Bacillota</taxon>
        <taxon>Bacilli</taxon>
        <taxon>Bacillales</taxon>
        <taxon>Bacillaceae</taxon>
        <taxon>Alkalihalophilus</taxon>
    </lineage>
</organism>
<dbReference type="SUPFAM" id="SSF53955">
    <property type="entry name" value="Lysozyme-like"/>
    <property type="match status" value="1"/>
</dbReference>
<feature type="non-terminal residue" evidence="1">
    <location>
        <position position="86"/>
    </location>
</feature>
<feature type="non-terminal residue" evidence="1">
    <location>
        <position position="1"/>
    </location>
</feature>
<dbReference type="RefSeq" id="WP_317124259.1">
    <property type="nucleotide sequence ID" value="NZ_JAWJBA010000546.1"/>
</dbReference>
<name>A0ABU3XHC3_9BACI</name>